<keyword evidence="1" id="KW-0732">Signal</keyword>
<sequence length="271" mass="30860">MRFSALFLFLLVGLGASLSASAQVLNERDFKKYFDSYGLRGSFLLYDQKANRFTAYDMARCNQGFSPGATFDIPNTLIGLETGAIPSARHTFRWDQVKRENEAWNQDLTLPQALRQSCLPCMQQVAQEIGVQRYQQQLFKLKFGQMVVTPEALHTFWMGGVSRISQFQMVNFLRHLYAEKLPPAPRNQALTKELFLLKTTPQWKLYGTTAWTQRAKLTNGWFVGWLEQGGNVYLFALNAEPKDGKPADEKFMTGRQAIAEQILQDLALLAN</sequence>
<organism evidence="3 4">
    <name type="scientific">Hymenobacter elongatus</name>
    <dbReference type="NCBI Taxonomy" id="877208"/>
    <lineage>
        <taxon>Bacteria</taxon>
        <taxon>Pseudomonadati</taxon>
        <taxon>Bacteroidota</taxon>
        <taxon>Cytophagia</taxon>
        <taxon>Cytophagales</taxon>
        <taxon>Hymenobacteraceae</taxon>
        <taxon>Hymenobacter</taxon>
    </lineage>
</organism>
<comment type="caution">
    <text evidence="3">The sequence shown here is derived from an EMBL/GenBank/DDBJ whole genome shotgun (WGS) entry which is preliminary data.</text>
</comment>
<dbReference type="Proteomes" id="UP000297739">
    <property type="component" value="Unassembled WGS sequence"/>
</dbReference>
<dbReference type="InterPro" id="IPR001460">
    <property type="entry name" value="PCN-bd_Tpept"/>
</dbReference>
<evidence type="ECO:0000313" key="4">
    <source>
        <dbReference type="Proteomes" id="UP000297739"/>
    </source>
</evidence>
<feature type="signal peptide" evidence="1">
    <location>
        <begin position="1"/>
        <end position="22"/>
    </location>
</feature>
<dbReference type="EMBL" id="SRLD01000025">
    <property type="protein sequence ID" value="TGE15191.1"/>
    <property type="molecule type" value="Genomic_DNA"/>
</dbReference>
<keyword evidence="4" id="KW-1185">Reference proteome</keyword>
<protein>
    <submittedName>
        <fullName evidence="3">Class D beta-lactamase</fullName>
    </submittedName>
</protein>
<dbReference type="GO" id="GO:0008658">
    <property type="term" value="F:penicillin binding"/>
    <property type="evidence" value="ECO:0007669"/>
    <property type="project" value="InterPro"/>
</dbReference>
<accession>A0A4Z0PIW1</accession>
<evidence type="ECO:0000256" key="1">
    <source>
        <dbReference type="SAM" id="SignalP"/>
    </source>
</evidence>
<dbReference type="SUPFAM" id="SSF56601">
    <property type="entry name" value="beta-lactamase/transpeptidase-like"/>
    <property type="match status" value="1"/>
</dbReference>
<dbReference type="Pfam" id="PF00905">
    <property type="entry name" value="Transpeptidase"/>
    <property type="match status" value="1"/>
</dbReference>
<name>A0A4Z0PIW1_9BACT</name>
<dbReference type="Gene3D" id="3.40.710.10">
    <property type="entry name" value="DD-peptidase/beta-lactamase superfamily"/>
    <property type="match status" value="1"/>
</dbReference>
<evidence type="ECO:0000259" key="2">
    <source>
        <dbReference type="Pfam" id="PF00905"/>
    </source>
</evidence>
<feature type="chain" id="PRO_5021433127" evidence="1">
    <location>
        <begin position="23"/>
        <end position="271"/>
    </location>
</feature>
<dbReference type="AlphaFoldDB" id="A0A4Z0PIW1"/>
<dbReference type="OrthoDB" id="9762883at2"/>
<evidence type="ECO:0000313" key="3">
    <source>
        <dbReference type="EMBL" id="TGE15191.1"/>
    </source>
</evidence>
<gene>
    <name evidence="3" type="ORF">E5J99_13365</name>
</gene>
<proteinExistence type="predicted"/>
<reference evidence="3 4" key="1">
    <citation type="submission" date="2019-04" db="EMBL/GenBank/DDBJ databases">
        <authorList>
            <person name="Feng G."/>
            <person name="Zhang J."/>
            <person name="Zhu H."/>
        </authorList>
    </citation>
    <scope>NUCLEOTIDE SEQUENCE [LARGE SCALE GENOMIC DNA]</scope>
    <source>
        <strain evidence="3 4">JCM 17223</strain>
    </source>
</reference>
<feature type="domain" description="Penicillin-binding protein transpeptidase" evidence="2">
    <location>
        <begin position="51"/>
        <end position="248"/>
    </location>
</feature>
<dbReference type="InterPro" id="IPR012338">
    <property type="entry name" value="Beta-lactam/transpept-like"/>
</dbReference>
<dbReference type="RefSeq" id="WP_135498313.1">
    <property type="nucleotide sequence ID" value="NZ_SRLD01000025.1"/>
</dbReference>